<dbReference type="OrthoDB" id="3541280at2"/>
<dbReference type="Pfam" id="PF04328">
    <property type="entry name" value="Sel_put"/>
    <property type="match status" value="1"/>
</dbReference>
<protein>
    <submittedName>
        <fullName evidence="1">YbdD/YjiX family protein</fullName>
    </submittedName>
</protein>
<evidence type="ECO:0000313" key="1">
    <source>
        <dbReference type="EMBL" id="TBT82482.1"/>
    </source>
</evidence>
<organism evidence="1 2">
    <name type="scientific">Propioniciclava sinopodophylli</name>
    <dbReference type="NCBI Taxonomy" id="1837344"/>
    <lineage>
        <taxon>Bacteria</taxon>
        <taxon>Bacillati</taxon>
        <taxon>Actinomycetota</taxon>
        <taxon>Actinomycetes</taxon>
        <taxon>Propionibacteriales</taxon>
        <taxon>Propionibacteriaceae</taxon>
        <taxon>Propioniciclava</taxon>
    </lineage>
</organism>
<dbReference type="InterPro" id="IPR007423">
    <property type="entry name" value="Sel_put"/>
</dbReference>
<sequence length="60" mass="7051">MVALAKEIRRFARGIVGSDAYDKYLHHHMVTGCEHPPMTEKEFWRAKYRDQELNPGTRCC</sequence>
<dbReference type="EMBL" id="SDMQ01000024">
    <property type="protein sequence ID" value="TBT82482.1"/>
    <property type="molecule type" value="Genomic_DNA"/>
</dbReference>
<dbReference type="RefSeq" id="WP_131170226.1">
    <property type="nucleotide sequence ID" value="NZ_SDMQ01000024.1"/>
</dbReference>
<name>A0A4Q9KAV0_9ACTN</name>
<gene>
    <name evidence="1" type="ORF">ET989_14465</name>
</gene>
<dbReference type="AlphaFoldDB" id="A0A4Q9KAV0"/>
<reference evidence="1 2" key="1">
    <citation type="submission" date="2019-01" db="EMBL/GenBank/DDBJ databases">
        <title>Lactibacter flavus gen. nov., sp. nov., a novel bacterium of the family Propionibacteriaceae isolated from raw milk and dairy products.</title>
        <authorList>
            <person name="Huptas C."/>
            <person name="Wenning M."/>
            <person name="Breitenwieser F."/>
            <person name="Doll E."/>
            <person name="Von Neubeck M."/>
            <person name="Busse H.-J."/>
            <person name="Scherer S."/>
        </authorList>
    </citation>
    <scope>NUCLEOTIDE SEQUENCE [LARGE SCALE GENOMIC DNA]</scope>
    <source>
        <strain evidence="1 2">KCTC 33808</strain>
    </source>
</reference>
<dbReference type="Proteomes" id="UP000292373">
    <property type="component" value="Unassembled WGS sequence"/>
</dbReference>
<proteinExistence type="predicted"/>
<accession>A0A4Q9KAV0</accession>
<comment type="caution">
    <text evidence="1">The sequence shown here is derived from an EMBL/GenBank/DDBJ whole genome shotgun (WGS) entry which is preliminary data.</text>
</comment>
<keyword evidence="2" id="KW-1185">Reference proteome</keyword>
<evidence type="ECO:0000313" key="2">
    <source>
        <dbReference type="Proteomes" id="UP000292373"/>
    </source>
</evidence>